<evidence type="ECO:0000259" key="3">
    <source>
        <dbReference type="Pfam" id="PF14200"/>
    </source>
</evidence>
<dbReference type="Gene3D" id="2.80.10.50">
    <property type="match status" value="1"/>
</dbReference>
<dbReference type="GO" id="GO:0005975">
    <property type="term" value="P:carbohydrate metabolic process"/>
    <property type="evidence" value="ECO:0007669"/>
    <property type="project" value="InterPro"/>
</dbReference>
<evidence type="ECO:0000313" key="5">
    <source>
        <dbReference type="EMBL" id="OEV08961.1"/>
    </source>
</evidence>
<dbReference type="InterPro" id="IPR008928">
    <property type="entry name" value="6-hairpin_glycosidase_sf"/>
</dbReference>
<dbReference type="Pfam" id="PF07944">
    <property type="entry name" value="Beta-AFase-like_GH127_cat"/>
    <property type="match status" value="1"/>
</dbReference>
<dbReference type="InterPro" id="IPR012878">
    <property type="entry name" value="Beta-AFase-like_GH127_cat"/>
</dbReference>
<dbReference type="SUPFAM" id="SSF50370">
    <property type="entry name" value="Ricin B-like lectins"/>
    <property type="match status" value="1"/>
</dbReference>
<dbReference type="SUPFAM" id="SSF48208">
    <property type="entry name" value="Six-hairpin glycosidases"/>
    <property type="match status" value="1"/>
</dbReference>
<dbReference type="PANTHER" id="PTHR31151:SF0">
    <property type="entry name" value="PROLINE-TRNA LIGASE (DUF1680)"/>
    <property type="match status" value="1"/>
</dbReference>
<feature type="domain" description="Ricin B lectin" evidence="3">
    <location>
        <begin position="796"/>
        <end position="845"/>
    </location>
</feature>
<comment type="caution">
    <text evidence="5">The sequence shown here is derived from an EMBL/GenBank/DDBJ whole genome shotgun (WGS) entry which is preliminary data.</text>
</comment>
<dbReference type="PROSITE" id="PS50231">
    <property type="entry name" value="RICIN_B_LECTIN"/>
    <property type="match status" value="1"/>
</dbReference>
<dbReference type="InterPro" id="IPR006311">
    <property type="entry name" value="TAT_signal"/>
</dbReference>
<evidence type="ECO:0000313" key="6">
    <source>
        <dbReference type="Proteomes" id="UP000176005"/>
    </source>
</evidence>
<dbReference type="Pfam" id="PF20736">
    <property type="entry name" value="Glyco_hydro127M"/>
    <property type="match status" value="1"/>
</dbReference>
<dbReference type="Pfam" id="PF14200">
    <property type="entry name" value="RicinB_lectin_2"/>
    <property type="match status" value="2"/>
</dbReference>
<accession>A0A1E7KYK2</accession>
<gene>
    <name evidence="5" type="ORF">AN218_24250</name>
</gene>
<protein>
    <submittedName>
        <fullName evidence="5">Uncharacterized protein</fullName>
    </submittedName>
</protein>
<evidence type="ECO:0000259" key="2">
    <source>
        <dbReference type="Pfam" id="PF07944"/>
    </source>
</evidence>
<dbReference type="InterPro" id="IPR000772">
    <property type="entry name" value="Ricin_B_lectin"/>
</dbReference>
<evidence type="ECO:0000256" key="1">
    <source>
        <dbReference type="SAM" id="MobiDB-lite"/>
    </source>
</evidence>
<feature type="domain" description="Non-reducing end beta-L-arabinofuranosidase-like GH127 middle" evidence="4">
    <location>
        <begin position="428"/>
        <end position="522"/>
    </location>
</feature>
<reference evidence="5 6" key="1">
    <citation type="journal article" date="2016" name="Front. Microbiol.">
        <title>Comparative Genomics Analysis of Streptomyces Species Reveals Their Adaptation to the Marine Environment and Their Diversity at the Genomic Level.</title>
        <authorList>
            <person name="Tian X."/>
            <person name="Zhang Z."/>
            <person name="Yang T."/>
            <person name="Chen M."/>
            <person name="Li J."/>
            <person name="Chen F."/>
            <person name="Yang J."/>
            <person name="Li W."/>
            <person name="Zhang B."/>
            <person name="Zhang Z."/>
            <person name="Wu J."/>
            <person name="Zhang C."/>
            <person name="Long L."/>
            <person name="Xiao J."/>
        </authorList>
    </citation>
    <scope>NUCLEOTIDE SEQUENCE [LARGE SCALE GENOMIC DNA]</scope>
    <source>
        <strain evidence="5 6">SCSIO 10429</strain>
    </source>
</reference>
<dbReference type="PANTHER" id="PTHR31151">
    <property type="entry name" value="PROLINE-TRNA LIGASE (DUF1680)"/>
    <property type="match status" value="1"/>
</dbReference>
<dbReference type="CDD" id="cd00161">
    <property type="entry name" value="beta-trefoil_Ricin-like"/>
    <property type="match status" value="1"/>
</dbReference>
<feature type="domain" description="Ricin B lectin" evidence="3">
    <location>
        <begin position="691"/>
        <end position="782"/>
    </location>
</feature>
<dbReference type="InterPro" id="IPR049046">
    <property type="entry name" value="Beta-AFase-like_GH127_middle"/>
</dbReference>
<organism evidence="5 6">
    <name type="scientific">Streptomyces nanshensis</name>
    <dbReference type="NCBI Taxonomy" id="518642"/>
    <lineage>
        <taxon>Bacteria</taxon>
        <taxon>Bacillati</taxon>
        <taxon>Actinomycetota</taxon>
        <taxon>Actinomycetes</taxon>
        <taxon>Kitasatosporales</taxon>
        <taxon>Streptomycetaceae</taxon>
        <taxon>Streptomyces</taxon>
    </lineage>
</organism>
<feature type="domain" description="Non-reducing end beta-L-arabinofuranosidase-like GH127 catalytic" evidence="2">
    <location>
        <begin position="94"/>
        <end position="414"/>
    </location>
</feature>
<name>A0A1E7KYK2_9ACTN</name>
<proteinExistence type="predicted"/>
<keyword evidence="6" id="KW-1185">Reference proteome</keyword>
<dbReference type="PATRIC" id="fig|518642.10.peg.5500"/>
<evidence type="ECO:0000259" key="4">
    <source>
        <dbReference type="Pfam" id="PF20736"/>
    </source>
</evidence>
<dbReference type="Proteomes" id="UP000176005">
    <property type="component" value="Unassembled WGS sequence"/>
</dbReference>
<feature type="region of interest" description="Disordered" evidence="1">
    <location>
        <begin position="585"/>
        <end position="607"/>
    </location>
</feature>
<dbReference type="PROSITE" id="PS51318">
    <property type="entry name" value="TAT"/>
    <property type="match status" value="1"/>
</dbReference>
<sequence length="846" mass="92386">MPLSRRDVLLAGGALAGAGSRFAGLTTPASAHARPARGGLHRPLPAPLAPTAFQRLPPGSVRAHGWLAGQLALQLDGLCGQYARVSHFLDFASSGWTHPENEGWEEVTYWLRGYVPLAIATGDRTALAESRRWIDAILATQQDDGFFGPARLRTQLDGGPDFWPYLPLMMALRTWEEYTHDARIVPFLGRFTRFMAAQGPTAFGTSWVSFRWGDGLDVAMWLYGRTRAKHLLTLCDLMHRHGADWSGEQPPTEHNVNLAQGFREPAQYALRSGDPSGTRAAYRNYERLTASYGQFPGGGFAGDENRREGFGDPRQGFETCGIVEFMASHELLTRITGDPLWADRCEELAFNSLPAALDPQGRAVHYITCANSVDLDDVTKTQGQFQNGFAMLAYHAGVDDYRCCPHNYGMGWPYLTEELWLATPDRGLAAAMYAPSTVTATVADGTAVTVHEETDYPFGETVTLRVSVPAPVAFPLRLRIPAWCEEPELHVAGRARQAPPGPAFTTVERTWSDGDTVELRLPQRTTVRTWEASGAVGVDRGPLSYALRIGERWEPFEGEGDPEVFPAHTVHATTPWNYGLALEPEGTGRTDGVNGPGSGGSSADGLRVRRTRGPGEVPANPFTPESVPLRITAPAWRIDAWRADDEHVVTPLRPGPVRGDGPEERVTLVPMGAARLRITAFPRVAPDGREWRPEEPYRRVHNRHSGKVLAVDGMSIDVGGRAVQFADTGTGDHAWQLLPRDGTAGTRGEPDPHGTFVLRNGHSGRILGVRDGSDGDGAPVVQFAADASADEHAVLWRILGDAEDWFRIANVRTGRVLAVEGMSTADSAPVVQHTDTGTEDQLWRLR</sequence>
<dbReference type="InterPro" id="IPR035992">
    <property type="entry name" value="Ricin_B-like_lectins"/>
</dbReference>
<dbReference type="RefSeq" id="WP_070019072.1">
    <property type="nucleotide sequence ID" value="NZ_LJGW01000389.1"/>
</dbReference>
<dbReference type="EMBL" id="LJGW01000389">
    <property type="protein sequence ID" value="OEV08961.1"/>
    <property type="molecule type" value="Genomic_DNA"/>
</dbReference>
<dbReference type="AlphaFoldDB" id="A0A1E7KYK2"/>